<feature type="domain" description="CBM-cenC" evidence="3">
    <location>
        <begin position="357"/>
        <end position="486"/>
    </location>
</feature>
<keyword evidence="1" id="KW-0378">Hydrolase</keyword>
<sequence length="1318" mass="144266">MKNKVLFCILMLAGISGAQDYSVDFREAASIPSAIVAAGDLQAGDLSLANVAGEQVLAVDLSGVTSDYGSKVIIGGLNRPVEDDDPLYLIFHYKPVAPKAADGIINFELKLTINGVETFWSAATQSGVINTDQPLDNSDWWLAFIDMQPLLDHWRVQTGSTGDMFVNKIHIGPGATNNPDEQYRNMLYFRGIHFGSSATTLNVTKGGNLLINGDFSDGLTGWSVQETAPADAEATVYNTANYEYYADITHDDGVQWDAQVRQDTLTLVNGQEYRLSFDARAEADCLIDVYFKSGLVFYGGYSSIGLNTNMQTYSKTFTVSEATAGDICLLFFLGGRGENNVWLDNVLLEATSNPGVNLLSNGDFSNGTADWLFVANGTSTGNGSVLLDAAGIQGELYCNVISDSGVSYHLQMRQDSHKLRNGKAYRLSFDARAEFNRTMRANLRSNTLLGYLNYDVSLTTNMTTFTTDFAVTKPTVDDVALNFHLGAAGENDVWLDNVSLKELSEDDDLSWILQNEIISIQPKANGTLYLSKIRQPYTFYMNGLIFDEAEYASHAGITRQVVAGQIYLFDTRELNEGAFNQVSGSCELMLVNNGLIEAVHPFHLAFRDVPVSPDYEVSVQADGDAGFSVLPTFFSYMPREQVRLDNSGAIMSIKKFDEFNVQPIASHSFAGISTDDYPVTVRVKVLNHAFAPNTYFDETERFSYPLSRSKVIPSSYGIPCTVIGNDTIEFTLDRPRKVLVVPNYEAGMDVFRNLALGYGPLESFEIGKSDLPLGHPARDIPENVNEGFKNPLMFFARTADALPADLGFSETDPGTLVINSGDRPTQEELSAADTVWFKPGTHDLSRLGESLSYKTHIEAGQTFYLEEGAFVAATFKKPPQPGQPDDDPGGADCRLVGRGIVTGINHFWGGVPGFWHGNGFAIEINEIDGITFTDRASFGITGGDRINDIANLGVWHEMSGGIGFIDHCIVSDSFLTAGDDNLKISNGTTAENLVIMQLTPNAHAILVHEMVDNVTYANTTIRDVDIIGTWSEMIAEWQQLFHSYICCLQGRNVNIQNFTFSDIRIEAPYVHRILSFYNLHKQTPQGENGAYTPRWFPVTTEEHHAHIDGLTFENITVDTPYIVQKSVLGSGYSNSFANVSIANFVVNGETVTESNRDDYFEVSGYVLGTDPADGGSGRIDIPAPVANLTFHDSLYSAWAHGYGLVLGTEGDDDLDGEVNLAEFALGGNPVDPADRGMKPEFLAGAGGFSYVHPVLAKRNPGLIYTIETTDNLASNVWNTVGYTVSGTSDLGGDFNVVSNWIPIGVETQKFFRLNIREE</sequence>
<name>A0A6C2UKS4_9BACT</name>
<dbReference type="Gene3D" id="2.160.20.10">
    <property type="entry name" value="Single-stranded right-handed beta-helix, Pectin lyase-like"/>
    <property type="match status" value="1"/>
</dbReference>
<accession>A0A6C2UKS4</accession>
<dbReference type="InterPro" id="IPR012334">
    <property type="entry name" value="Pectin_lyas_fold"/>
</dbReference>
<dbReference type="InterPro" id="IPR003305">
    <property type="entry name" value="CenC_carb-bd"/>
</dbReference>
<feature type="chain" id="PRO_5025526154" description="CBM-cenC domain-containing protein" evidence="2">
    <location>
        <begin position="19"/>
        <end position="1318"/>
    </location>
</feature>
<evidence type="ECO:0000256" key="2">
    <source>
        <dbReference type="SAM" id="SignalP"/>
    </source>
</evidence>
<organism evidence="4 5">
    <name type="scientific">Pontiella sulfatireligans</name>
    <dbReference type="NCBI Taxonomy" id="2750658"/>
    <lineage>
        <taxon>Bacteria</taxon>
        <taxon>Pseudomonadati</taxon>
        <taxon>Kiritimatiellota</taxon>
        <taxon>Kiritimatiellia</taxon>
        <taxon>Kiritimatiellales</taxon>
        <taxon>Pontiellaceae</taxon>
        <taxon>Pontiella</taxon>
    </lineage>
</organism>
<feature type="domain" description="CBM-cenC" evidence="3">
    <location>
        <begin position="207"/>
        <end position="324"/>
    </location>
</feature>
<dbReference type="EMBL" id="CAAHFH010000002">
    <property type="protein sequence ID" value="VGO20835.1"/>
    <property type="molecule type" value="Genomic_DNA"/>
</dbReference>
<dbReference type="Proteomes" id="UP000346198">
    <property type="component" value="Unassembled WGS sequence"/>
</dbReference>
<gene>
    <name evidence="4" type="ORF">SCARR_02902</name>
</gene>
<keyword evidence="2" id="KW-0732">Signal</keyword>
<evidence type="ECO:0000256" key="1">
    <source>
        <dbReference type="ARBA" id="ARBA00022801"/>
    </source>
</evidence>
<evidence type="ECO:0000313" key="5">
    <source>
        <dbReference type="Proteomes" id="UP000346198"/>
    </source>
</evidence>
<dbReference type="InterPro" id="IPR008979">
    <property type="entry name" value="Galactose-bd-like_sf"/>
</dbReference>
<dbReference type="Pfam" id="PF02018">
    <property type="entry name" value="CBM_4_9"/>
    <property type="match status" value="2"/>
</dbReference>
<keyword evidence="5" id="KW-1185">Reference proteome</keyword>
<reference evidence="4 5" key="1">
    <citation type="submission" date="2019-04" db="EMBL/GenBank/DDBJ databases">
        <authorList>
            <person name="Van Vliet M D."/>
        </authorList>
    </citation>
    <scope>NUCLEOTIDE SEQUENCE [LARGE SCALE GENOMIC DNA]</scope>
    <source>
        <strain evidence="4 5">F21</strain>
    </source>
</reference>
<dbReference type="SUPFAM" id="SSF49785">
    <property type="entry name" value="Galactose-binding domain-like"/>
    <property type="match status" value="2"/>
</dbReference>
<feature type="signal peptide" evidence="2">
    <location>
        <begin position="1"/>
        <end position="18"/>
    </location>
</feature>
<proteinExistence type="predicted"/>
<protein>
    <recommendedName>
        <fullName evidence="3">CBM-cenC domain-containing protein</fullName>
    </recommendedName>
</protein>
<dbReference type="SUPFAM" id="SSF51126">
    <property type="entry name" value="Pectin lyase-like"/>
    <property type="match status" value="1"/>
</dbReference>
<dbReference type="GO" id="GO:0016798">
    <property type="term" value="F:hydrolase activity, acting on glycosyl bonds"/>
    <property type="evidence" value="ECO:0007669"/>
    <property type="project" value="InterPro"/>
</dbReference>
<dbReference type="Gene3D" id="2.60.120.260">
    <property type="entry name" value="Galactose-binding domain-like"/>
    <property type="match status" value="2"/>
</dbReference>
<dbReference type="RefSeq" id="WP_136062346.1">
    <property type="nucleotide sequence ID" value="NZ_CAAHFH010000002.1"/>
</dbReference>
<evidence type="ECO:0000259" key="3">
    <source>
        <dbReference type="Pfam" id="PF02018"/>
    </source>
</evidence>
<dbReference type="InterPro" id="IPR011050">
    <property type="entry name" value="Pectin_lyase_fold/virulence"/>
</dbReference>
<evidence type="ECO:0000313" key="4">
    <source>
        <dbReference type="EMBL" id="VGO20835.1"/>
    </source>
</evidence>